<dbReference type="EC" id="3.1.3.48" evidence="2"/>
<evidence type="ECO:0000259" key="6">
    <source>
        <dbReference type="PROSITE" id="PS50056"/>
    </source>
</evidence>
<dbReference type="FunFam" id="3.90.190.10:FF:000028">
    <property type="entry name" value="Dual specificity phosphatase 10"/>
    <property type="match status" value="1"/>
</dbReference>
<protein>
    <recommendedName>
        <fullName evidence="2">protein-tyrosine-phosphatase</fullName>
        <ecNumber evidence="2">3.1.3.48</ecNumber>
    </recommendedName>
</protein>
<dbReference type="PRINTS" id="PR01764">
    <property type="entry name" value="MAPKPHPHTASE"/>
</dbReference>
<dbReference type="PANTHER" id="PTHR10159:SF528">
    <property type="entry name" value="PUCKERED, ISOFORM A"/>
    <property type="match status" value="1"/>
</dbReference>
<dbReference type="SMART" id="SM00450">
    <property type="entry name" value="RHOD"/>
    <property type="match status" value="1"/>
</dbReference>
<feature type="domain" description="Tyrosine specific protein phosphatases" evidence="6">
    <location>
        <begin position="292"/>
        <end position="349"/>
    </location>
</feature>
<dbReference type="InterPro" id="IPR036873">
    <property type="entry name" value="Rhodanese-like_dom_sf"/>
</dbReference>
<dbReference type="GO" id="GO:0043409">
    <property type="term" value="P:negative regulation of MAPK cascade"/>
    <property type="evidence" value="ECO:0007669"/>
    <property type="project" value="TreeGrafter"/>
</dbReference>
<evidence type="ECO:0000256" key="4">
    <source>
        <dbReference type="ARBA" id="ARBA00022912"/>
    </source>
</evidence>
<accession>A0A0L8IHV6</accession>
<dbReference type="Gene3D" id="3.90.190.10">
    <property type="entry name" value="Protein tyrosine phosphatase superfamily"/>
    <property type="match status" value="1"/>
</dbReference>
<dbReference type="InterPro" id="IPR029021">
    <property type="entry name" value="Prot-tyrosine_phosphatase-like"/>
</dbReference>
<dbReference type="PRINTS" id="PR01908">
    <property type="entry name" value="ADSPHPHTASE"/>
</dbReference>
<feature type="domain" description="Rhodanese" evidence="7">
    <location>
        <begin position="76"/>
        <end position="194"/>
    </location>
</feature>
<dbReference type="InterPro" id="IPR020422">
    <property type="entry name" value="TYR_PHOSPHATASE_DUAL_dom"/>
</dbReference>
<comment type="similarity">
    <text evidence="1">Belongs to the protein-tyrosine phosphatase family. Non-receptor class dual specificity subfamily.</text>
</comment>
<dbReference type="AlphaFoldDB" id="A0A0L8IHV6"/>
<dbReference type="InterPro" id="IPR001763">
    <property type="entry name" value="Rhodanese-like_dom"/>
</dbReference>
<dbReference type="PROSITE" id="PS00383">
    <property type="entry name" value="TYR_PHOSPHATASE_1"/>
    <property type="match status" value="1"/>
</dbReference>
<keyword evidence="3" id="KW-0378">Hydrolase</keyword>
<organism evidence="8">
    <name type="scientific">Octopus bimaculoides</name>
    <name type="common">California two-spotted octopus</name>
    <dbReference type="NCBI Taxonomy" id="37653"/>
    <lineage>
        <taxon>Eukaryota</taxon>
        <taxon>Metazoa</taxon>
        <taxon>Spiralia</taxon>
        <taxon>Lophotrochozoa</taxon>
        <taxon>Mollusca</taxon>
        <taxon>Cephalopoda</taxon>
        <taxon>Coleoidea</taxon>
        <taxon>Octopodiformes</taxon>
        <taxon>Octopoda</taxon>
        <taxon>Incirrata</taxon>
        <taxon>Octopodidae</taxon>
        <taxon>Octopus</taxon>
    </lineage>
</organism>
<reference evidence="8" key="1">
    <citation type="submission" date="2015-07" db="EMBL/GenBank/DDBJ databases">
        <title>MeaNS - Measles Nucleotide Surveillance Program.</title>
        <authorList>
            <person name="Tran T."/>
            <person name="Druce J."/>
        </authorList>
    </citation>
    <scope>NUCLEOTIDE SEQUENCE</scope>
    <source>
        <strain evidence="8">UCB-OBI-ISO-001</strain>
        <tissue evidence="8">Gonad</tissue>
    </source>
</reference>
<dbReference type="OMA" id="KMTMTDA"/>
<dbReference type="InterPro" id="IPR008343">
    <property type="entry name" value="MKP"/>
</dbReference>
<dbReference type="PROSITE" id="PS50054">
    <property type="entry name" value="TYR_PHOSPHATASE_DUAL"/>
    <property type="match status" value="1"/>
</dbReference>
<dbReference type="OrthoDB" id="165342at2759"/>
<feature type="domain" description="Tyrosine-protein phosphatase" evidence="5">
    <location>
        <begin position="229"/>
        <end position="371"/>
    </location>
</feature>
<dbReference type="GO" id="GO:0008330">
    <property type="term" value="F:protein tyrosine/threonine phosphatase activity"/>
    <property type="evidence" value="ECO:0007669"/>
    <property type="project" value="TreeGrafter"/>
</dbReference>
<dbReference type="CDD" id="cd01446">
    <property type="entry name" value="DSP_MapKP"/>
    <property type="match status" value="1"/>
</dbReference>
<dbReference type="SUPFAM" id="SSF52799">
    <property type="entry name" value="(Phosphotyrosine protein) phosphatases II"/>
    <property type="match status" value="1"/>
</dbReference>
<name>A0A0L8IHV6_OCTBM</name>
<dbReference type="Gene3D" id="3.40.250.10">
    <property type="entry name" value="Rhodanese-like domain"/>
    <property type="match status" value="1"/>
</dbReference>
<evidence type="ECO:0000313" key="8">
    <source>
        <dbReference type="EMBL" id="KOG01077.1"/>
    </source>
</evidence>
<dbReference type="InterPro" id="IPR000387">
    <property type="entry name" value="Tyr_Pase_dom"/>
</dbReference>
<dbReference type="InterPro" id="IPR016130">
    <property type="entry name" value="Tyr_Pase_AS"/>
</dbReference>
<evidence type="ECO:0000256" key="1">
    <source>
        <dbReference type="ARBA" id="ARBA00008601"/>
    </source>
</evidence>
<gene>
    <name evidence="8" type="ORF">OCBIM_22001563mg</name>
</gene>
<evidence type="ECO:0000259" key="7">
    <source>
        <dbReference type="PROSITE" id="PS50206"/>
    </source>
</evidence>
<dbReference type="PROSITE" id="PS50206">
    <property type="entry name" value="RHODANESE_3"/>
    <property type="match status" value="1"/>
</dbReference>
<dbReference type="Pfam" id="PF00581">
    <property type="entry name" value="Rhodanese"/>
    <property type="match status" value="1"/>
</dbReference>
<sequence>MPDSGEIDVLTPTLSLPERRRAGLKLEFGSLNVVSKKCKLESLSADVGLSDMSNGTLRRARTITTNELAGRLSSGRAKSMLIVDCRPFLEYNMSHIRGAINVNCIDRLNRKKLQQKGKVALVDLVTTKEGKEMFRRRSAKEIILYDTCTRDESHLSRDNALTAVLSLLYWEGKEAFILKGGLREFKSKHENLCDNLLWMSSDCRLLSSECRLVHSPLTPLVEHQIEAAEVSRILPFLYLGNERDAGNLQILKELDITYILNVTSHVRPHFESQGIHYKTIPVTDSGHQNLRKYFDDAIEYIDEAKRNGAKILIHCQAGVSRSATVTIAYLLKHSTLSMTDAYRYVKQKRAIISPNFNFMGQLMEFEQSLNNGLSPRIPEKSREEFDEIDSWL</sequence>
<dbReference type="SMART" id="SM00195">
    <property type="entry name" value="DSPc"/>
    <property type="match status" value="1"/>
</dbReference>
<dbReference type="Pfam" id="PF00782">
    <property type="entry name" value="DSPc"/>
    <property type="match status" value="1"/>
</dbReference>
<dbReference type="EMBL" id="KQ415665">
    <property type="protein sequence ID" value="KOG01077.1"/>
    <property type="molecule type" value="Genomic_DNA"/>
</dbReference>
<evidence type="ECO:0000256" key="3">
    <source>
        <dbReference type="ARBA" id="ARBA00022801"/>
    </source>
</evidence>
<dbReference type="GO" id="GO:0017017">
    <property type="term" value="F:MAP kinase tyrosine/serine/threonine phosphatase activity"/>
    <property type="evidence" value="ECO:0007669"/>
    <property type="project" value="InterPro"/>
</dbReference>
<dbReference type="GO" id="GO:0033550">
    <property type="term" value="F:MAP kinase tyrosine phosphatase activity"/>
    <property type="evidence" value="ECO:0007669"/>
    <property type="project" value="TreeGrafter"/>
</dbReference>
<evidence type="ECO:0000256" key="2">
    <source>
        <dbReference type="ARBA" id="ARBA00013064"/>
    </source>
</evidence>
<dbReference type="PROSITE" id="PS50056">
    <property type="entry name" value="TYR_PHOSPHATASE_2"/>
    <property type="match status" value="1"/>
</dbReference>
<keyword evidence="4" id="KW-0904">Protein phosphatase</keyword>
<proteinExistence type="inferred from homology"/>
<dbReference type="STRING" id="37653.A0A0L8IHV6"/>
<dbReference type="PANTHER" id="PTHR10159">
    <property type="entry name" value="DUAL SPECIFICITY PROTEIN PHOSPHATASE"/>
    <property type="match status" value="1"/>
</dbReference>
<dbReference type="GO" id="GO:0005829">
    <property type="term" value="C:cytosol"/>
    <property type="evidence" value="ECO:0007669"/>
    <property type="project" value="TreeGrafter"/>
</dbReference>
<dbReference type="SUPFAM" id="SSF52821">
    <property type="entry name" value="Rhodanese/Cell cycle control phosphatase"/>
    <property type="match status" value="1"/>
</dbReference>
<dbReference type="KEGG" id="obi:106867724"/>
<evidence type="ECO:0000259" key="5">
    <source>
        <dbReference type="PROSITE" id="PS50054"/>
    </source>
</evidence>
<dbReference type="InterPro" id="IPR000340">
    <property type="entry name" value="Dual-sp_phosphatase_cat-dom"/>
</dbReference>